<dbReference type="CDD" id="cd07470">
    <property type="entry name" value="CYTH-like_mRNA_RTPase"/>
    <property type="match status" value="1"/>
</dbReference>
<comment type="caution">
    <text evidence="11">The sequence shown here is derived from an EMBL/GenBank/DDBJ whole genome shotgun (WGS) entry which is preliminary data.</text>
</comment>
<evidence type="ECO:0000256" key="3">
    <source>
        <dbReference type="ARBA" id="ARBA00006345"/>
    </source>
</evidence>
<feature type="domain" description="mRNA triphosphatase Cet1-like" evidence="10">
    <location>
        <begin position="44"/>
        <end position="252"/>
    </location>
</feature>
<keyword evidence="12" id="KW-1185">Reference proteome</keyword>
<comment type="subcellular location">
    <subcellularLocation>
        <location evidence="2">Nucleus</location>
    </subcellularLocation>
</comment>
<comment type="catalytic activity">
    <reaction evidence="8">
        <text>a 5'-end triphospho-ribonucleoside in mRNA + H2O = a 5'-end diphospho-ribonucleoside in mRNA + phosphate + H(+)</text>
        <dbReference type="Rhea" id="RHEA:67004"/>
        <dbReference type="Rhea" id="RHEA-COMP:17164"/>
        <dbReference type="Rhea" id="RHEA-COMP:17165"/>
        <dbReference type="ChEBI" id="CHEBI:15377"/>
        <dbReference type="ChEBI" id="CHEBI:15378"/>
        <dbReference type="ChEBI" id="CHEBI:43474"/>
        <dbReference type="ChEBI" id="CHEBI:167616"/>
        <dbReference type="ChEBI" id="CHEBI:167618"/>
        <dbReference type="EC" id="3.6.1.74"/>
    </reaction>
    <physiologicalReaction direction="left-to-right" evidence="8">
        <dbReference type="Rhea" id="RHEA:67005"/>
    </physiologicalReaction>
</comment>
<feature type="compositionally biased region" description="Basic and acidic residues" evidence="9">
    <location>
        <begin position="343"/>
        <end position="352"/>
    </location>
</feature>
<protein>
    <recommendedName>
        <fullName evidence="7">mRNA 5'-phosphatase</fullName>
        <ecNumber evidence="7">3.6.1.74</ecNumber>
    </recommendedName>
</protein>
<dbReference type="PANTHER" id="PTHR28118:SF1">
    <property type="entry name" value="POLYNUCLEOTIDE 5'-TRIPHOSPHATASE CTL1-RELATED"/>
    <property type="match status" value="1"/>
</dbReference>
<dbReference type="Proteomes" id="UP001642464">
    <property type="component" value="Unassembled WGS sequence"/>
</dbReference>
<dbReference type="Gene3D" id="3.20.100.10">
    <property type="entry name" value="mRNA triphosphatase Cet1-like"/>
    <property type="match status" value="1"/>
</dbReference>
<evidence type="ECO:0000256" key="7">
    <source>
        <dbReference type="ARBA" id="ARBA00035028"/>
    </source>
</evidence>
<evidence type="ECO:0000256" key="6">
    <source>
        <dbReference type="ARBA" id="ARBA00023242"/>
    </source>
</evidence>
<keyword evidence="6" id="KW-0539">Nucleus</keyword>
<organism evidence="11 12">
    <name type="scientific">Durusdinium trenchii</name>
    <dbReference type="NCBI Taxonomy" id="1381693"/>
    <lineage>
        <taxon>Eukaryota</taxon>
        <taxon>Sar</taxon>
        <taxon>Alveolata</taxon>
        <taxon>Dinophyceae</taxon>
        <taxon>Suessiales</taxon>
        <taxon>Symbiodiniaceae</taxon>
        <taxon>Durusdinium</taxon>
    </lineage>
</organism>
<dbReference type="PANTHER" id="PTHR28118">
    <property type="entry name" value="POLYNUCLEOTIDE 5'-TRIPHOSPHATASE-RELATED"/>
    <property type="match status" value="1"/>
</dbReference>
<evidence type="ECO:0000313" key="12">
    <source>
        <dbReference type="Proteomes" id="UP001642464"/>
    </source>
</evidence>
<evidence type="ECO:0000313" key="11">
    <source>
        <dbReference type="EMBL" id="CAK9069226.1"/>
    </source>
</evidence>
<proteinExistence type="inferred from homology"/>
<comment type="similarity">
    <text evidence="3">Belongs to the fungal TPase family.</text>
</comment>
<evidence type="ECO:0000256" key="5">
    <source>
        <dbReference type="ARBA" id="ARBA00022801"/>
    </source>
</evidence>
<gene>
    <name evidence="11" type="ORF">SCF082_LOCUS34710</name>
</gene>
<reference evidence="11 12" key="1">
    <citation type="submission" date="2024-02" db="EMBL/GenBank/DDBJ databases">
        <authorList>
            <person name="Chen Y."/>
            <person name="Shah S."/>
            <person name="Dougan E. K."/>
            <person name="Thang M."/>
            <person name="Chan C."/>
        </authorList>
    </citation>
    <scope>NUCLEOTIDE SEQUENCE [LARGE SCALE GENOMIC DNA]</scope>
</reference>
<dbReference type="InterPro" id="IPR004206">
    <property type="entry name" value="mRNA_triPase_Cet1"/>
</dbReference>
<dbReference type="InterPro" id="IPR037009">
    <property type="entry name" value="mRNA_triPase_Cet1_sf"/>
</dbReference>
<comment type="cofactor">
    <cofactor evidence="1">
        <name>Mg(2+)</name>
        <dbReference type="ChEBI" id="CHEBI:18420"/>
    </cofactor>
</comment>
<name>A0ABP0P088_9DINO</name>
<sequence>MAAPLLPLENGPSTIFNQKPALIDPVALEVGRMLETHSQVLRTQGNLELEVRLGILKSVKSSSAPLNSRVDLPILSEAMLIPRCEEFHYRFQAGLPPEIYAALLQKLEIMRRDHHVDYAVSSDECLDVTYDPEDGGRQSQLRVTYHRQTTPEGESRWFPEKTMRKNRYEVLDLFTGRSAPQRGPTYDLRVALSAEMPSDARPRPNTHTVKMKREKQRKSLDFKAWRIDFTTVRASGADPKDQQVSYEVELELNSQMLHQNLEAKLENKQHKLWELLMDFLNTARDLGRLAAELPRAWQMPPSPLPPLPPDEGMAAYAAQLPGKPAPLIGHYLYRLAEKGDLRRARAAPRDGELSSLLSPLKRGSGS</sequence>
<dbReference type="Pfam" id="PF02940">
    <property type="entry name" value="mRNA_triPase"/>
    <property type="match status" value="1"/>
</dbReference>
<dbReference type="InterPro" id="IPR040343">
    <property type="entry name" value="Cet1/Ctl1"/>
</dbReference>
<dbReference type="EMBL" id="CAXAMM010032112">
    <property type="protein sequence ID" value="CAK9069226.1"/>
    <property type="molecule type" value="Genomic_DNA"/>
</dbReference>
<dbReference type="SUPFAM" id="SSF55154">
    <property type="entry name" value="CYTH-like phosphatases"/>
    <property type="match status" value="1"/>
</dbReference>
<dbReference type="InterPro" id="IPR033469">
    <property type="entry name" value="CYTH-like_dom_sf"/>
</dbReference>
<accession>A0ABP0P088</accession>
<dbReference type="EC" id="3.6.1.74" evidence="7"/>
<keyword evidence="4" id="KW-0507">mRNA processing</keyword>
<evidence type="ECO:0000256" key="9">
    <source>
        <dbReference type="SAM" id="MobiDB-lite"/>
    </source>
</evidence>
<evidence type="ECO:0000256" key="8">
    <source>
        <dbReference type="ARBA" id="ARBA00047740"/>
    </source>
</evidence>
<evidence type="ECO:0000256" key="1">
    <source>
        <dbReference type="ARBA" id="ARBA00001946"/>
    </source>
</evidence>
<keyword evidence="5" id="KW-0378">Hydrolase</keyword>
<evidence type="ECO:0000256" key="4">
    <source>
        <dbReference type="ARBA" id="ARBA00022664"/>
    </source>
</evidence>
<evidence type="ECO:0000259" key="10">
    <source>
        <dbReference type="Pfam" id="PF02940"/>
    </source>
</evidence>
<evidence type="ECO:0000256" key="2">
    <source>
        <dbReference type="ARBA" id="ARBA00004123"/>
    </source>
</evidence>
<feature type="region of interest" description="Disordered" evidence="9">
    <location>
        <begin position="343"/>
        <end position="366"/>
    </location>
</feature>